<dbReference type="Pfam" id="PF00534">
    <property type="entry name" value="Glycos_transf_1"/>
    <property type="match status" value="1"/>
</dbReference>
<dbReference type="SUPFAM" id="SSF53756">
    <property type="entry name" value="UDP-Glycosyltransferase/glycogen phosphorylase"/>
    <property type="match status" value="1"/>
</dbReference>
<evidence type="ECO:0000313" key="3">
    <source>
        <dbReference type="EMBL" id="MFD3224768.1"/>
    </source>
</evidence>
<comment type="caution">
    <text evidence="3">The sequence shown here is derived from an EMBL/GenBank/DDBJ whole genome shotgun (WGS) entry which is preliminary data.</text>
</comment>
<evidence type="ECO:0000259" key="1">
    <source>
        <dbReference type="Pfam" id="PF00534"/>
    </source>
</evidence>
<dbReference type="InterPro" id="IPR050194">
    <property type="entry name" value="Glycosyltransferase_grp1"/>
</dbReference>
<keyword evidence="3" id="KW-0808">Transferase</keyword>
<dbReference type="EC" id="2.4.-.-" evidence="3"/>
<feature type="domain" description="Glycosyltransferase subfamily 4-like N-terminal" evidence="2">
    <location>
        <begin position="17"/>
        <end position="196"/>
    </location>
</feature>
<sequence>MNNVVMFTRSLPMHGLGGMEVVAWDIAKGLHRLGSNVRIITTKTPDYVGLHHIDGIEVLFIDNVKSGKYSHGWWKSSREAFEENYIKDCDTVFSVSTGAYGVIDLKHKNPHIKFLIQVHGTAWGEFISKLKTKTPKGFLTSPKNIFWLCRDFINYNKFDYIVGIGEQVYGDFNRWPYESFIDKNKISLISNGIDSELFKSDCCDDNKIKDYYNIPYEKKVILTACRLHSQKGVYNCIKTIELLNDKNEFVYIIVGSGPEEQKLKSLVNSLGANDYIKFLGSLKREDLAKVESISDVFLFLTNRIEGLPLNILEASAVGVPIVLSNQVKLFKSGNIHLVDPLNYQVAASKIESLLAKDLQNKNSYLPDEYTLKYAADKYKKLIEKSF</sequence>
<dbReference type="EMBL" id="JBHUCJ010000034">
    <property type="protein sequence ID" value="MFD3224768.1"/>
    <property type="molecule type" value="Genomic_DNA"/>
</dbReference>
<dbReference type="Pfam" id="PF13439">
    <property type="entry name" value="Glyco_transf_4"/>
    <property type="match status" value="1"/>
</dbReference>
<evidence type="ECO:0000259" key="2">
    <source>
        <dbReference type="Pfam" id="PF13439"/>
    </source>
</evidence>
<reference evidence="3 4" key="1">
    <citation type="submission" date="2024-09" db="EMBL/GenBank/DDBJ databases">
        <title>Genomes of Rahnella.</title>
        <authorList>
            <person name="Mnguni F.C."/>
            <person name="Shin G.Y."/>
            <person name="Coutinho T."/>
        </authorList>
    </citation>
    <scope>NUCLEOTIDE SEQUENCE [LARGE SCALE GENOMIC DNA]</scope>
    <source>
        <strain evidence="3 4">20WA0057</strain>
    </source>
</reference>
<dbReference type="PANTHER" id="PTHR45947:SF3">
    <property type="entry name" value="SULFOQUINOVOSYL TRANSFERASE SQD2"/>
    <property type="match status" value="1"/>
</dbReference>
<dbReference type="GO" id="GO:0016757">
    <property type="term" value="F:glycosyltransferase activity"/>
    <property type="evidence" value="ECO:0007669"/>
    <property type="project" value="UniProtKB-KW"/>
</dbReference>
<proteinExistence type="predicted"/>
<gene>
    <name evidence="3" type="ORF">ACFPK4_14580</name>
</gene>
<dbReference type="RefSeq" id="WP_225444935.1">
    <property type="nucleotide sequence ID" value="NZ_JAADJV010000002.1"/>
</dbReference>
<keyword evidence="4" id="KW-1185">Reference proteome</keyword>
<protein>
    <submittedName>
        <fullName evidence="3">Glycosyltransferase</fullName>
        <ecNumber evidence="3">2.4.-.-</ecNumber>
    </submittedName>
</protein>
<dbReference type="PANTHER" id="PTHR45947">
    <property type="entry name" value="SULFOQUINOVOSYL TRANSFERASE SQD2"/>
    <property type="match status" value="1"/>
</dbReference>
<dbReference type="Proteomes" id="UP001598201">
    <property type="component" value="Unassembled WGS sequence"/>
</dbReference>
<organism evidence="3 4">
    <name type="scientific">Rahnella sp. (strain Y9602)</name>
    <dbReference type="NCBI Taxonomy" id="2703885"/>
    <lineage>
        <taxon>Bacteria</taxon>
        <taxon>Pseudomonadati</taxon>
        <taxon>Pseudomonadota</taxon>
        <taxon>Gammaproteobacteria</taxon>
        <taxon>Enterobacterales</taxon>
        <taxon>Yersiniaceae</taxon>
        <taxon>Rahnella</taxon>
    </lineage>
</organism>
<feature type="domain" description="Glycosyl transferase family 1" evidence="1">
    <location>
        <begin position="206"/>
        <end position="357"/>
    </location>
</feature>
<dbReference type="InterPro" id="IPR028098">
    <property type="entry name" value="Glyco_trans_4-like_N"/>
</dbReference>
<name>A0ABW6CD54_RAHSY</name>
<evidence type="ECO:0000313" key="4">
    <source>
        <dbReference type="Proteomes" id="UP001598201"/>
    </source>
</evidence>
<dbReference type="Gene3D" id="3.40.50.2000">
    <property type="entry name" value="Glycogen Phosphorylase B"/>
    <property type="match status" value="2"/>
</dbReference>
<keyword evidence="3" id="KW-0328">Glycosyltransferase</keyword>
<dbReference type="InterPro" id="IPR001296">
    <property type="entry name" value="Glyco_trans_1"/>
</dbReference>
<accession>A0ABW6CD54</accession>